<sequence>MIHECSRVASRDKFPLETWRAFFAKNPTPFVYMDAEDDSELFSDKNIVGFIKNVKFNDHGFTYEFIVINDEAMGPSPLHDPFRTIEPVYGSITRKHQRAVNIIFGFEVVKG</sequence>
<name>A0AB39CCU1_9VIRU</name>
<proteinExistence type="predicted"/>
<protein>
    <submittedName>
        <fullName evidence="1">Uncharacterized protein</fullName>
    </submittedName>
</protein>
<reference evidence="1" key="1">
    <citation type="submission" date="2024-07" db="EMBL/GenBank/DDBJ databases">
        <authorList>
            <person name="Bringhurst R.M."/>
            <person name="Homer T.E."/>
        </authorList>
    </citation>
    <scope>NUCLEOTIDE SEQUENCE</scope>
</reference>
<accession>A0AB39CCU1</accession>
<organism evidence="1">
    <name type="scientific">Pseudomonas phage RVTF4</name>
    <dbReference type="NCBI Taxonomy" id="3236931"/>
    <lineage>
        <taxon>Viruses</taxon>
    </lineage>
</organism>
<dbReference type="EMBL" id="PQ015378">
    <property type="protein sequence ID" value="XDJ14803.1"/>
    <property type="molecule type" value="Genomic_DNA"/>
</dbReference>
<evidence type="ECO:0000313" key="1">
    <source>
        <dbReference type="EMBL" id="XDJ14803.1"/>
    </source>
</evidence>